<protein>
    <submittedName>
        <fullName evidence="3">Spermidine/putrescine ABC transporter ATP-binding protein</fullName>
    </submittedName>
</protein>
<dbReference type="Pfam" id="PF00005">
    <property type="entry name" value="ABC_tran"/>
    <property type="match status" value="1"/>
</dbReference>
<dbReference type="RefSeq" id="WP_086659553.1">
    <property type="nucleotide sequence ID" value="NZ_JBJJWX010000002.1"/>
</dbReference>
<keyword evidence="3" id="KW-0067">ATP-binding</keyword>
<dbReference type="EMBL" id="JOPA01000021">
    <property type="protein sequence ID" value="OUI93529.1"/>
    <property type="molecule type" value="Genomic_DNA"/>
</dbReference>
<dbReference type="InterPro" id="IPR008995">
    <property type="entry name" value="Mo/tungstate-bd_C_term_dom"/>
</dbReference>
<dbReference type="GO" id="GO:0016887">
    <property type="term" value="F:ATP hydrolysis activity"/>
    <property type="evidence" value="ECO:0007669"/>
    <property type="project" value="InterPro"/>
</dbReference>
<evidence type="ECO:0000259" key="2">
    <source>
        <dbReference type="PROSITE" id="PS50893"/>
    </source>
</evidence>
<dbReference type="Gene3D" id="3.40.50.300">
    <property type="entry name" value="P-loop containing nucleotide triphosphate hydrolases"/>
    <property type="match status" value="1"/>
</dbReference>
<dbReference type="Proteomes" id="UP000194641">
    <property type="component" value="Unassembled WGS sequence"/>
</dbReference>
<dbReference type="GO" id="GO:0005524">
    <property type="term" value="F:ATP binding"/>
    <property type="evidence" value="ECO:0007669"/>
    <property type="project" value="UniProtKB-KW"/>
</dbReference>
<keyword evidence="3" id="KW-0547">Nucleotide-binding</keyword>
<evidence type="ECO:0000313" key="4">
    <source>
        <dbReference type="Proteomes" id="UP000194641"/>
    </source>
</evidence>
<keyword evidence="1" id="KW-0813">Transport</keyword>
<dbReference type="InterPro" id="IPR003439">
    <property type="entry name" value="ABC_transporter-like_ATP-bd"/>
</dbReference>
<dbReference type="PROSITE" id="PS50893">
    <property type="entry name" value="ABC_TRANSPORTER_2"/>
    <property type="match status" value="1"/>
</dbReference>
<reference evidence="4" key="1">
    <citation type="submission" date="2014-06" db="EMBL/GenBank/DDBJ databases">
        <authorList>
            <person name="Winans N.J."/>
            <person name="Newell P.D."/>
            <person name="Douglas A.E."/>
        </authorList>
    </citation>
    <scope>NUCLEOTIDE SEQUENCE [LARGE SCALE GENOMIC DNA]</scope>
</reference>
<comment type="caution">
    <text evidence="3">The sequence shown here is derived from an EMBL/GenBank/DDBJ whole genome shotgun (WGS) entry which is preliminary data.</text>
</comment>
<accession>A0A252ATU9</accession>
<dbReference type="AlphaFoldDB" id="A0A252ATU9"/>
<dbReference type="InterPro" id="IPR050093">
    <property type="entry name" value="ABC_SmlMolc_Importer"/>
</dbReference>
<dbReference type="InterPro" id="IPR027417">
    <property type="entry name" value="P-loop_NTPase"/>
</dbReference>
<dbReference type="SUPFAM" id="SSF50331">
    <property type="entry name" value="MOP-like"/>
    <property type="match status" value="1"/>
</dbReference>
<evidence type="ECO:0000313" key="3">
    <source>
        <dbReference type="EMBL" id="OUI93529.1"/>
    </source>
</evidence>
<gene>
    <name evidence="3" type="ORF">HK17_08380</name>
</gene>
<dbReference type="SUPFAM" id="SSF52540">
    <property type="entry name" value="P-loop containing nucleoside triphosphate hydrolases"/>
    <property type="match status" value="1"/>
</dbReference>
<evidence type="ECO:0000256" key="1">
    <source>
        <dbReference type="ARBA" id="ARBA00022448"/>
    </source>
</evidence>
<sequence length="374" mass="40157">MHTAHGSPPPLALFNFTSLPSGAPLTLTVPSGQCLALLGIGNDQENFTALCAALAGHRHPVAGNLHVAGMDVTHAPTGHRRLGTIGQHTPLFPHLTVAENVLFPLRAEGRIPPADCQRRVTETLALTGLEALRNHRPARLTDEQVFRAQLARVLVTRPEVIVLDRPFTTLQPASISRLVALIEKLQRAIGLSTLLLTSNRAEALLLGDRIGILENGQLLQCDTVPTLLDRPVCEQVAVAFGEANALTGKVLYCDDDTAELRLPSGETVEAMAAAGLEDNDLARICIPPDRLSVLFPRSLPVAAEDSEGMLLCALVSARHLGTSIHMRFRMQDGAELIAHRPPVHLPKDLQPGRPALLAWQTASATAFPMDEKSG</sequence>
<dbReference type="PANTHER" id="PTHR42781:SF4">
    <property type="entry name" value="SPERMIDINE_PUTRESCINE IMPORT ATP-BINDING PROTEIN POTA"/>
    <property type="match status" value="1"/>
</dbReference>
<organism evidence="3 4">
    <name type="scientific">Acetobacter indonesiensis</name>
    <dbReference type="NCBI Taxonomy" id="104101"/>
    <lineage>
        <taxon>Bacteria</taxon>
        <taxon>Pseudomonadati</taxon>
        <taxon>Pseudomonadota</taxon>
        <taxon>Alphaproteobacteria</taxon>
        <taxon>Acetobacterales</taxon>
        <taxon>Acetobacteraceae</taxon>
        <taxon>Acetobacter</taxon>
    </lineage>
</organism>
<feature type="domain" description="ABC transporter" evidence="2">
    <location>
        <begin position="1"/>
        <end position="240"/>
    </location>
</feature>
<name>A0A252ATU9_9PROT</name>
<proteinExistence type="predicted"/>
<dbReference type="PANTHER" id="PTHR42781">
    <property type="entry name" value="SPERMIDINE/PUTRESCINE IMPORT ATP-BINDING PROTEIN POTA"/>
    <property type="match status" value="1"/>
</dbReference>